<dbReference type="GO" id="GO:0006355">
    <property type="term" value="P:regulation of DNA-templated transcription"/>
    <property type="evidence" value="ECO:0007669"/>
    <property type="project" value="InterPro"/>
</dbReference>
<organism evidence="2 3">
    <name type="scientific">Streptomyces microflavus</name>
    <name type="common">Streptomyces lipmanii</name>
    <dbReference type="NCBI Taxonomy" id="1919"/>
    <lineage>
        <taxon>Bacteria</taxon>
        <taxon>Bacillati</taxon>
        <taxon>Actinomycetota</taxon>
        <taxon>Actinomycetes</taxon>
        <taxon>Kitasatosporales</taxon>
        <taxon>Streptomycetaceae</taxon>
        <taxon>Streptomyces</taxon>
    </lineage>
</organism>
<dbReference type="Gene3D" id="1.10.260.40">
    <property type="entry name" value="lambda repressor-like DNA-binding domains"/>
    <property type="match status" value="1"/>
</dbReference>
<keyword evidence="2" id="KW-0238">DNA-binding</keyword>
<accession>A0A6N9VIF0</accession>
<dbReference type="SUPFAM" id="SSF47413">
    <property type="entry name" value="lambda repressor-like DNA-binding domains"/>
    <property type="match status" value="1"/>
</dbReference>
<dbReference type="EMBL" id="JAAGME010001585">
    <property type="protein sequence ID" value="NEB72656.1"/>
    <property type="molecule type" value="Genomic_DNA"/>
</dbReference>
<dbReference type="InterPro" id="IPR000843">
    <property type="entry name" value="HTH_LacI"/>
</dbReference>
<feature type="non-terminal residue" evidence="2">
    <location>
        <position position="42"/>
    </location>
</feature>
<dbReference type="PROSITE" id="PS50932">
    <property type="entry name" value="HTH_LACI_2"/>
    <property type="match status" value="1"/>
</dbReference>
<evidence type="ECO:0000259" key="1">
    <source>
        <dbReference type="PROSITE" id="PS50932"/>
    </source>
</evidence>
<evidence type="ECO:0000313" key="3">
    <source>
        <dbReference type="Proteomes" id="UP000471648"/>
    </source>
</evidence>
<dbReference type="InterPro" id="IPR010982">
    <property type="entry name" value="Lambda_DNA-bd_dom_sf"/>
</dbReference>
<dbReference type="Pfam" id="PF00356">
    <property type="entry name" value="LacI"/>
    <property type="match status" value="1"/>
</dbReference>
<evidence type="ECO:0000313" key="2">
    <source>
        <dbReference type="EMBL" id="NEB72656.1"/>
    </source>
</evidence>
<dbReference type="GO" id="GO:0003677">
    <property type="term" value="F:DNA binding"/>
    <property type="evidence" value="ECO:0007669"/>
    <property type="project" value="UniProtKB-KW"/>
</dbReference>
<sequence>MSAASRPTSKDVARAAGVSQAAVSLVLGGKWPGRVSAATAER</sequence>
<feature type="domain" description="HTH lacI-type" evidence="1">
    <location>
        <begin position="7"/>
        <end position="42"/>
    </location>
</feature>
<name>A0A6N9VIF0_STRMI</name>
<protein>
    <submittedName>
        <fullName evidence="2">LacI family DNA-binding transcriptional regulator</fullName>
    </submittedName>
</protein>
<comment type="caution">
    <text evidence="2">The sequence shown here is derived from an EMBL/GenBank/DDBJ whole genome shotgun (WGS) entry which is preliminary data.</text>
</comment>
<reference evidence="2 3" key="1">
    <citation type="submission" date="2020-01" db="EMBL/GenBank/DDBJ databases">
        <title>Insect and environment-associated Actinomycetes.</title>
        <authorList>
            <person name="Currrie C."/>
            <person name="Chevrette M."/>
            <person name="Carlson C."/>
            <person name="Stubbendieck R."/>
            <person name="Wendt-Pienkowski E."/>
        </authorList>
    </citation>
    <scope>NUCLEOTIDE SEQUENCE [LARGE SCALE GENOMIC DNA]</scope>
    <source>
        <strain evidence="2 3">SID14438</strain>
    </source>
</reference>
<proteinExistence type="predicted"/>
<gene>
    <name evidence="2" type="ORF">G3I39_37120</name>
</gene>
<dbReference type="AlphaFoldDB" id="A0A6N9VIF0"/>
<dbReference type="Proteomes" id="UP000471648">
    <property type="component" value="Unassembled WGS sequence"/>
</dbReference>